<proteinExistence type="predicted"/>
<evidence type="ECO:0008006" key="4">
    <source>
        <dbReference type="Google" id="ProtNLM"/>
    </source>
</evidence>
<dbReference type="AlphaFoldDB" id="A0A1I1ND01"/>
<accession>A0A1I1ND01</accession>
<keyword evidence="1" id="KW-1133">Transmembrane helix</keyword>
<sequence length="361" mass="41609">MKFLKFVGKILVVLLILNLLIISIFWIRNQVYKGSKNDENIAYLKANHKVISDNSNEYDFTNFFNKDFYDSKIFLLGENHGFAETQSIDLELFKHLHKTIGVKYYLAEMDSVRAKKLNSFLNKASKDTVLLKQIVIDIKQRIPQQSGKQLFNKWSKLYDYNHKLKQTEKITILGIDKDFDDESTAISRDSIMILNFQNIIKDKNIKNERFYGFFGFAHVLQEAYGETQHRSFAARLKRSYPKNKIKTFVCYNIDSEVYFPKNDQYPSPSDGKTKILNEDGPIMLVKGINDLKVLTKANSVTLFNLNSEASPYHSSKYLSGIKVNFFGGDALSKSPKVHTTDVLQYVFLIRNSKAVTPLVAQ</sequence>
<gene>
    <name evidence="2" type="ORF">SAMN04487907_1157</name>
</gene>
<name>A0A1I1ND01_9FLAO</name>
<keyword evidence="3" id="KW-1185">Reference proteome</keyword>
<reference evidence="3" key="1">
    <citation type="submission" date="2016-10" db="EMBL/GenBank/DDBJ databases">
        <authorList>
            <person name="Varghese N."/>
            <person name="Submissions S."/>
        </authorList>
    </citation>
    <scope>NUCLEOTIDE SEQUENCE [LARGE SCALE GENOMIC DNA]</scope>
    <source>
        <strain evidence="3">DSM 24499</strain>
    </source>
</reference>
<dbReference type="RefSeq" id="WP_092545069.1">
    <property type="nucleotide sequence ID" value="NZ_FOKV01000015.1"/>
</dbReference>
<keyword evidence="1" id="KW-0472">Membrane</keyword>
<evidence type="ECO:0000256" key="1">
    <source>
        <dbReference type="SAM" id="Phobius"/>
    </source>
</evidence>
<organism evidence="2 3">
    <name type="scientific">Zunongwangia mangrovi</name>
    <dbReference type="NCBI Taxonomy" id="1334022"/>
    <lineage>
        <taxon>Bacteria</taxon>
        <taxon>Pseudomonadati</taxon>
        <taxon>Bacteroidota</taxon>
        <taxon>Flavobacteriia</taxon>
        <taxon>Flavobacteriales</taxon>
        <taxon>Flavobacteriaceae</taxon>
        <taxon>Zunongwangia</taxon>
    </lineage>
</organism>
<dbReference type="SUPFAM" id="SSF159501">
    <property type="entry name" value="EreA/ChaN-like"/>
    <property type="match status" value="1"/>
</dbReference>
<feature type="transmembrane region" description="Helical" evidence="1">
    <location>
        <begin position="6"/>
        <end position="27"/>
    </location>
</feature>
<evidence type="ECO:0000313" key="2">
    <source>
        <dbReference type="EMBL" id="SFC92663.1"/>
    </source>
</evidence>
<dbReference type="Proteomes" id="UP000199438">
    <property type="component" value="Unassembled WGS sequence"/>
</dbReference>
<protein>
    <recommendedName>
        <fullName evidence="4">Erythromycin esterase</fullName>
    </recommendedName>
</protein>
<dbReference type="OrthoDB" id="699839at2"/>
<dbReference type="STRING" id="1334022.SAMN04487907_1157"/>
<keyword evidence="1" id="KW-0812">Transmembrane</keyword>
<evidence type="ECO:0000313" key="3">
    <source>
        <dbReference type="Proteomes" id="UP000199438"/>
    </source>
</evidence>
<dbReference type="EMBL" id="FOKV01000015">
    <property type="protein sequence ID" value="SFC92663.1"/>
    <property type="molecule type" value="Genomic_DNA"/>
</dbReference>